<dbReference type="RefSeq" id="WP_349425870.1">
    <property type="nucleotide sequence ID" value="NZ_CP151632.1"/>
</dbReference>
<dbReference type="PIRSF" id="PIRSF008502">
    <property type="entry name" value="UCP008502"/>
    <property type="match status" value="1"/>
</dbReference>
<dbReference type="Gene3D" id="3.30.70.1280">
    <property type="entry name" value="SP0830-like domains"/>
    <property type="match status" value="1"/>
</dbReference>
<sequence length="178" mass="19159">MPTYVAFLRAINLGANRKFAKDDIRQVVESSGFTDVETHINTGNVRFTTPMRSRVKIEKTLEDAFAADRGFDVPTMVFTTAEVADIAREAASLSAERPGLERHYVYLLKDELPPDVVARVEGLATDAGGMVVRGRVAHALLGPGYQAGTVDPLGAAKLLGVATSRNLTVITAIAAKWC</sequence>
<dbReference type="EMBL" id="CP151632">
    <property type="protein sequence ID" value="WZO35033.1"/>
    <property type="molecule type" value="Genomic_DNA"/>
</dbReference>
<dbReference type="Pfam" id="PF08002">
    <property type="entry name" value="DUF1697"/>
    <property type="match status" value="1"/>
</dbReference>
<accession>A0AAU6SDI8</accession>
<dbReference type="AlphaFoldDB" id="A0AAU6SDI8"/>
<proteinExistence type="predicted"/>
<protein>
    <submittedName>
        <fullName evidence="1">DUF1697 domain-containing protein</fullName>
    </submittedName>
</protein>
<dbReference type="PANTHER" id="PTHR36439:SF1">
    <property type="entry name" value="DUF1697 DOMAIN-CONTAINING PROTEIN"/>
    <property type="match status" value="1"/>
</dbReference>
<dbReference type="PANTHER" id="PTHR36439">
    <property type="entry name" value="BLL4334 PROTEIN"/>
    <property type="match status" value="1"/>
</dbReference>
<organism evidence="1">
    <name type="scientific">Microbacterium sp. LWS13-1.2</name>
    <dbReference type="NCBI Taxonomy" id="3135264"/>
    <lineage>
        <taxon>Bacteria</taxon>
        <taxon>Bacillati</taxon>
        <taxon>Actinomycetota</taxon>
        <taxon>Actinomycetes</taxon>
        <taxon>Micrococcales</taxon>
        <taxon>Microbacteriaceae</taxon>
        <taxon>Microbacterium</taxon>
    </lineage>
</organism>
<evidence type="ECO:0000313" key="1">
    <source>
        <dbReference type="EMBL" id="WZO35033.1"/>
    </source>
</evidence>
<dbReference type="InterPro" id="IPR012545">
    <property type="entry name" value="DUF1697"/>
</dbReference>
<reference evidence="1" key="1">
    <citation type="submission" date="2024-04" db="EMBL/GenBank/DDBJ databases">
        <authorList>
            <person name="Roder T."/>
            <person name="Oberhansli S."/>
            <person name="Kreuzer M."/>
        </authorList>
    </citation>
    <scope>NUCLEOTIDE SEQUENCE</scope>
    <source>
        <strain evidence="1">LWS13-1.2</strain>
    </source>
</reference>
<dbReference type="SUPFAM" id="SSF160379">
    <property type="entry name" value="SP0830-like"/>
    <property type="match status" value="1"/>
</dbReference>
<name>A0AAU6SDI8_9MICO</name>
<gene>
    <name evidence="1" type="ORF">MRBLWS13_002708</name>
</gene>